<keyword evidence="2" id="KW-1185">Reference proteome</keyword>
<evidence type="ECO:0000313" key="2">
    <source>
        <dbReference type="Proteomes" id="UP000232412"/>
    </source>
</evidence>
<sequence>MSSNPKKTSTITFRLDDATIKRLRSESSTRQVSTNTLVNQALKQFLDWGMYESTIGFVLINKQVFVHVFEKLTQKDVIQIASRVGKDEVKNMALFMKGKMDVKSFLSWFELRMINSSVQVSHIQEDEFHRYVMKHELGKNWSLYHKTILELIFEEAFNKKINVKIDKTMISFEFSE</sequence>
<dbReference type="Proteomes" id="UP000232412">
    <property type="component" value="Unassembled WGS sequence"/>
</dbReference>
<dbReference type="RefSeq" id="WP_101009626.1">
    <property type="nucleotide sequence ID" value="NZ_FRFC01000003.1"/>
</dbReference>
<dbReference type="OrthoDB" id="9412at2157"/>
<dbReference type="EMBL" id="FRFC01000003">
    <property type="protein sequence ID" value="SHO45415.1"/>
    <property type="molecule type" value="Genomic_DNA"/>
</dbReference>
<reference evidence="2" key="1">
    <citation type="submission" date="2016-12" db="EMBL/GenBank/DDBJ databases">
        <authorList>
            <person name="Herbold C."/>
        </authorList>
    </citation>
    <scope>NUCLEOTIDE SEQUENCE [LARGE SCALE GENOMIC DNA]</scope>
</reference>
<gene>
    <name evidence="1" type="ORF">NSIN_20651</name>
</gene>
<dbReference type="AlphaFoldDB" id="A0A2H1EGH8"/>
<evidence type="ECO:0000313" key="1">
    <source>
        <dbReference type="EMBL" id="SHO45415.1"/>
    </source>
</evidence>
<proteinExistence type="predicted"/>
<protein>
    <submittedName>
        <fullName evidence="1">Uncharacterized protein</fullName>
    </submittedName>
</protein>
<accession>A0A2H1EGH8</accession>
<organism evidence="1 2">
    <name type="scientific">Nitrosotalea sinensis</name>
    <dbReference type="NCBI Taxonomy" id="1499975"/>
    <lineage>
        <taxon>Archaea</taxon>
        <taxon>Nitrososphaerota</taxon>
        <taxon>Nitrososphaeria</taxon>
        <taxon>Nitrosotaleales</taxon>
        <taxon>Nitrosotaleaceae</taxon>
        <taxon>Nitrosotalea</taxon>
    </lineage>
</organism>
<name>A0A2H1EGH8_9ARCH</name>